<name>A0A7H0HEW0_9BURK</name>
<dbReference type="RefSeq" id="WP_187736061.1">
    <property type="nucleotide sequence ID" value="NZ_CP060790.1"/>
</dbReference>
<gene>
    <name evidence="1" type="ORF">H9L24_19765</name>
</gene>
<proteinExistence type="predicted"/>
<dbReference type="EMBL" id="CP060790">
    <property type="protein sequence ID" value="QNP59076.1"/>
    <property type="molecule type" value="Genomic_DNA"/>
</dbReference>
<keyword evidence="2" id="KW-1185">Reference proteome</keyword>
<evidence type="ECO:0000313" key="2">
    <source>
        <dbReference type="Proteomes" id="UP000516057"/>
    </source>
</evidence>
<reference evidence="1 2" key="1">
    <citation type="submission" date="2020-08" db="EMBL/GenBank/DDBJ databases">
        <title>Genome sequence of Acidovorax monticola KACC 19171T.</title>
        <authorList>
            <person name="Hyun D.-W."/>
            <person name="Bae J.-W."/>
        </authorList>
    </citation>
    <scope>NUCLEOTIDE SEQUENCE [LARGE SCALE GENOMIC DNA]</scope>
    <source>
        <strain evidence="1 2">KACC 19171</strain>
    </source>
</reference>
<dbReference type="InterPro" id="IPR021317">
    <property type="entry name" value="DUF2917"/>
</dbReference>
<organism evidence="1 2">
    <name type="scientific">Paenacidovorax monticola</name>
    <dbReference type="NCBI Taxonomy" id="1926868"/>
    <lineage>
        <taxon>Bacteria</taxon>
        <taxon>Pseudomonadati</taxon>
        <taxon>Pseudomonadota</taxon>
        <taxon>Betaproteobacteria</taxon>
        <taxon>Burkholderiales</taxon>
        <taxon>Comamonadaceae</taxon>
        <taxon>Paenacidovorax</taxon>
    </lineage>
</organism>
<evidence type="ECO:0000313" key="1">
    <source>
        <dbReference type="EMBL" id="QNP59076.1"/>
    </source>
</evidence>
<dbReference type="AlphaFoldDB" id="A0A7H0HEW0"/>
<protein>
    <submittedName>
        <fullName evidence="1">DUF2917 domain-containing protein</fullName>
    </submittedName>
</protein>
<accession>A0A7H0HEW0</accession>
<dbReference type="Pfam" id="PF11142">
    <property type="entry name" value="DUF2917"/>
    <property type="match status" value="1"/>
</dbReference>
<dbReference type="Proteomes" id="UP000516057">
    <property type="component" value="Chromosome"/>
</dbReference>
<sequence>MDYAPSLPAPTPLALQWQRQSLPALPWHTQPLPPQQAVQVLDFRRGETALLEVEHGRVWVTCDGRLEDYFLDAGQRMSFAGPARLRVSAESGQARLCWARLRGAQAEALSA</sequence>
<dbReference type="KEGG" id="amon:H9L24_19765"/>